<keyword evidence="6" id="KW-0012">Acyltransferase</keyword>
<keyword evidence="3" id="KW-0597">Phosphoprotein</keyword>
<dbReference type="Pfam" id="PF08990">
    <property type="entry name" value="Docking"/>
    <property type="match status" value="1"/>
</dbReference>
<feature type="region of interest" description="Disordered" evidence="8">
    <location>
        <begin position="1"/>
        <end position="35"/>
    </location>
</feature>
<gene>
    <name evidence="10" type="ORF">GCM10010422_41030</name>
</gene>
<dbReference type="PANTHER" id="PTHR43775">
    <property type="entry name" value="FATTY ACID SYNTHASE"/>
    <property type="match status" value="1"/>
</dbReference>
<dbReference type="Gene3D" id="3.40.366.10">
    <property type="entry name" value="Malonyl-Coenzyme A Acyl Carrier Protein, domain 2"/>
    <property type="match status" value="1"/>
</dbReference>
<keyword evidence="11" id="KW-1185">Reference proteome</keyword>
<evidence type="ECO:0000256" key="7">
    <source>
        <dbReference type="RuleBase" id="RU003694"/>
    </source>
</evidence>
<dbReference type="Gene3D" id="3.40.47.10">
    <property type="match status" value="1"/>
</dbReference>
<dbReference type="PANTHER" id="PTHR43775:SF51">
    <property type="entry name" value="INACTIVE PHENOLPHTHIOCEROL SYNTHESIS POLYKETIDE SYNTHASE TYPE I PKS1-RELATED"/>
    <property type="match status" value="1"/>
</dbReference>
<dbReference type="InterPro" id="IPR016039">
    <property type="entry name" value="Thiolase-like"/>
</dbReference>
<name>A0ABP5Z0W4_9ACTN</name>
<evidence type="ECO:0000259" key="9">
    <source>
        <dbReference type="PROSITE" id="PS52004"/>
    </source>
</evidence>
<dbReference type="Gene3D" id="3.40.50.11460">
    <property type="match status" value="1"/>
</dbReference>
<dbReference type="SUPFAM" id="SSF51735">
    <property type="entry name" value="NAD(P)-binding Rossmann-fold domains"/>
    <property type="match status" value="1"/>
</dbReference>
<evidence type="ECO:0000256" key="3">
    <source>
        <dbReference type="ARBA" id="ARBA00022553"/>
    </source>
</evidence>
<dbReference type="InterPro" id="IPR020841">
    <property type="entry name" value="PKS_Beta-ketoAc_synthase_dom"/>
</dbReference>
<dbReference type="InterPro" id="IPR015083">
    <property type="entry name" value="NorB/c/GfsB-D-like_docking"/>
</dbReference>
<dbReference type="InterPro" id="IPR014043">
    <property type="entry name" value="Acyl_transferase_dom"/>
</dbReference>
<dbReference type="PROSITE" id="PS00606">
    <property type="entry name" value="KS3_1"/>
    <property type="match status" value="1"/>
</dbReference>
<organism evidence="10 11">
    <name type="scientific">Streptomyces graminearus</name>
    <dbReference type="NCBI Taxonomy" id="284030"/>
    <lineage>
        <taxon>Bacteria</taxon>
        <taxon>Bacillati</taxon>
        <taxon>Actinomycetota</taxon>
        <taxon>Actinomycetes</taxon>
        <taxon>Kitasatosporales</taxon>
        <taxon>Streptomycetaceae</taxon>
        <taxon>Streptomyces</taxon>
    </lineage>
</organism>
<dbReference type="Pfam" id="PF00109">
    <property type="entry name" value="ketoacyl-synt"/>
    <property type="match status" value="1"/>
</dbReference>
<dbReference type="InterPro" id="IPR050091">
    <property type="entry name" value="PKS_NRPS_Biosynth_Enz"/>
</dbReference>
<reference evidence="11" key="1">
    <citation type="journal article" date="2019" name="Int. J. Syst. Evol. Microbiol.">
        <title>The Global Catalogue of Microorganisms (GCM) 10K type strain sequencing project: providing services to taxonomists for standard genome sequencing and annotation.</title>
        <authorList>
            <consortium name="The Broad Institute Genomics Platform"/>
            <consortium name="The Broad Institute Genome Sequencing Center for Infectious Disease"/>
            <person name="Wu L."/>
            <person name="Ma J."/>
        </authorList>
    </citation>
    <scope>NUCLEOTIDE SEQUENCE [LARGE SCALE GENOMIC DNA]</scope>
    <source>
        <strain evidence="11">JCM 6923</strain>
    </source>
</reference>
<dbReference type="InterPro" id="IPR001227">
    <property type="entry name" value="Ac_transferase_dom_sf"/>
</dbReference>
<dbReference type="SMART" id="SM00825">
    <property type="entry name" value="PKS_KS"/>
    <property type="match status" value="1"/>
</dbReference>
<comment type="cofactor">
    <cofactor evidence="1">
        <name>pantetheine 4'-phosphate</name>
        <dbReference type="ChEBI" id="CHEBI:47942"/>
    </cofactor>
</comment>
<comment type="caution">
    <text evidence="10">The sequence shown here is derived from an EMBL/GenBank/DDBJ whole genome shotgun (WGS) entry which is preliminary data.</text>
</comment>
<feature type="compositionally biased region" description="Basic and acidic residues" evidence="8">
    <location>
        <begin position="18"/>
        <end position="35"/>
    </location>
</feature>
<dbReference type="InterPro" id="IPR014030">
    <property type="entry name" value="Ketoacyl_synth_N"/>
</dbReference>
<dbReference type="InterPro" id="IPR014031">
    <property type="entry name" value="Ketoacyl_synth_C"/>
</dbReference>
<dbReference type="Pfam" id="PF02801">
    <property type="entry name" value="Ketoacyl-synt_C"/>
    <property type="match status" value="1"/>
</dbReference>
<dbReference type="InterPro" id="IPR036299">
    <property type="entry name" value="Polyketide_synth_docking_sf"/>
</dbReference>
<dbReference type="SUPFAM" id="SSF101173">
    <property type="entry name" value="Docking domain B of the erythromycin polyketide synthase (DEBS)"/>
    <property type="match status" value="1"/>
</dbReference>
<evidence type="ECO:0000313" key="11">
    <source>
        <dbReference type="Proteomes" id="UP001501721"/>
    </source>
</evidence>
<evidence type="ECO:0000256" key="5">
    <source>
        <dbReference type="ARBA" id="ARBA00023268"/>
    </source>
</evidence>
<dbReference type="InterPro" id="IPR032821">
    <property type="entry name" value="PKS_assoc"/>
</dbReference>
<feature type="domain" description="Ketosynthase family 3 (KS3)" evidence="9">
    <location>
        <begin position="59"/>
        <end position="485"/>
    </location>
</feature>
<dbReference type="CDD" id="cd00833">
    <property type="entry name" value="PKS"/>
    <property type="match status" value="1"/>
</dbReference>
<dbReference type="EMBL" id="BAAATL010000019">
    <property type="protein sequence ID" value="GAA2490323.1"/>
    <property type="molecule type" value="Genomic_DNA"/>
</dbReference>
<dbReference type="SMART" id="SM00827">
    <property type="entry name" value="PKS_AT"/>
    <property type="match status" value="1"/>
</dbReference>
<dbReference type="InterPro" id="IPR018201">
    <property type="entry name" value="Ketoacyl_synth_AS"/>
</dbReference>
<evidence type="ECO:0000256" key="4">
    <source>
        <dbReference type="ARBA" id="ARBA00022679"/>
    </source>
</evidence>
<dbReference type="Pfam" id="PF16197">
    <property type="entry name" value="KAsynt_C_assoc"/>
    <property type="match status" value="1"/>
</dbReference>
<proteinExistence type="inferred from homology"/>
<keyword evidence="2" id="KW-0596">Phosphopantetheine</keyword>
<dbReference type="Gene3D" id="3.30.70.3290">
    <property type="match status" value="2"/>
</dbReference>
<dbReference type="SUPFAM" id="SSF52151">
    <property type="entry name" value="FabD/lysophospholipase-like"/>
    <property type="match status" value="1"/>
</dbReference>
<protein>
    <recommendedName>
        <fullName evidence="9">Ketosynthase family 3 (KS3) domain-containing protein</fullName>
    </recommendedName>
</protein>
<dbReference type="SUPFAM" id="SSF53901">
    <property type="entry name" value="Thiolase-like"/>
    <property type="match status" value="1"/>
</dbReference>
<comment type="similarity">
    <text evidence="7">Belongs to the thiolase-like superfamily. Beta-ketoacyl-ACP synthases family.</text>
</comment>
<dbReference type="PROSITE" id="PS52004">
    <property type="entry name" value="KS3_2"/>
    <property type="match status" value="1"/>
</dbReference>
<evidence type="ECO:0000256" key="2">
    <source>
        <dbReference type="ARBA" id="ARBA00022450"/>
    </source>
</evidence>
<keyword evidence="5" id="KW-0511">Multifunctional enzyme</keyword>
<evidence type="ECO:0000256" key="8">
    <source>
        <dbReference type="SAM" id="MobiDB-lite"/>
    </source>
</evidence>
<evidence type="ECO:0000313" key="10">
    <source>
        <dbReference type="EMBL" id="GAA2490323.1"/>
    </source>
</evidence>
<dbReference type="InterPro" id="IPR036291">
    <property type="entry name" value="NAD(P)-bd_dom_sf"/>
</dbReference>
<evidence type="ECO:0000256" key="1">
    <source>
        <dbReference type="ARBA" id="ARBA00001957"/>
    </source>
</evidence>
<sequence>MGTSSNTPGAAGDTAHGGADEHPAPGTGTEDRLRDYLRRATTELRDLKKRLRQAEERDSEPVAIIGMACRYPGGAGSPEALWELVAGDRDVLGDLPDDRGWDLENLYHPDPDRPGASYAHEGGFLRDAAGFDADFFGISPREALAMDPQQRLLLETGWEALERAGIAPTRLRGSSTGVYVGAIAQDYGPPLHQPWEGADGHLLTGGTASVLSGRISYVLGLEGPAVTVDTACSSSLVALHLAMQSLRSGETGLALVGGVTVMATPGIFVEFSRQRGMAPDGRCKAFSADADGTGWGEGVGVLVLERLSDAVRNGHRVLAVVRGSAVNQDGASNGLTAPSGPAQKRVVRSALESAGLTTADVDVVEGHGTGTKLGDPIEAQALIETYGQGRPAERPLLLGSLKSNIGHTQAAAGVGGVIKMVMALRAGVVPATLHVGEPSPHVDWSAGTVELVTRARAWPEAGRVRRAAVSSFGISGTNAHVILEQAPEVRGGDVVAEGVLGSAPWVWPVSARGARALRAQAARLLEFAERCPDLEPGAVGRALATGRAALSHRGVVTGASREELLVGLAALAAGQDSPHLVQGVQSEERLGYVLPDPAGLWRRATRELLHSSPVFAEQLDACLTALGPHLRIGDVRAQWADSASVPSGTTEPAARCALFAVTVALVRTWRKLGVRVDAFAGDPVHGPAAACLAGALGLDAAARAAALGEEPDPAQPTWLWLRTPAGQGPDDTGDGVTYVELLPGGSVLTGLLHAYVNGADVDWTAVGAPLPPAEPFDLPTYAFQHDRYWLGAPERTVRQRRSVDWLPVARPSAPRDGGWLALVPEGFGDDPFVTAAVEALGAEGAQVTVQNVDLGSDEESLVKALAAGIAGTGPAGVLSLLDADATPDGDGGTAPRGALATLTLARVLHELPDAPVLLCATDDTRDHPAPAGLVWAA</sequence>
<accession>A0ABP5Z0W4</accession>
<dbReference type="InterPro" id="IPR016035">
    <property type="entry name" value="Acyl_Trfase/lysoPLipase"/>
</dbReference>
<evidence type="ECO:0000256" key="6">
    <source>
        <dbReference type="ARBA" id="ARBA00023315"/>
    </source>
</evidence>
<dbReference type="Proteomes" id="UP001501721">
    <property type="component" value="Unassembled WGS sequence"/>
</dbReference>
<keyword evidence="4 7" id="KW-0808">Transferase</keyword>